<proteinExistence type="predicted"/>
<accession>A0A833N4B2</accession>
<comment type="caution">
    <text evidence="1">The sequence shown here is derived from an EMBL/GenBank/DDBJ whole genome shotgun (WGS) entry which is preliminary data.</text>
</comment>
<dbReference type="AlphaFoldDB" id="A0A833N4B2"/>
<gene>
    <name evidence="1" type="ORF">F8B43_0014</name>
</gene>
<evidence type="ECO:0000313" key="2">
    <source>
        <dbReference type="Proteomes" id="UP000469949"/>
    </source>
</evidence>
<protein>
    <submittedName>
        <fullName evidence="1">Uncharacterized protein</fullName>
    </submittedName>
</protein>
<organism evidence="1 2">
    <name type="scientific">Methylorubrum populi</name>
    <dbReference type="NCBI Taxonomy" id="223967"/>
    <lineage>
        <taxon>Bacteria</taxon>
        <taxon>Pseudomonadati</taxon>
        <taxon>Pseudomonadota</taxon>
        <taxon>Alphaproteobacteria</taxon>
        <taxon>Hyphomicrobiales</taxon>
        <taxon>Methylobacteriaceae</taxon>
        <taxon>Methylorubrum</taxon>
    </lineage>
</organism>
<reference evidence="1 2" key="1">
    <citation type="submission" date="2019-10" db="EMBL/GenBank/DDBJ databases">
        <title>Draft Genome Sequence of the Caffeine Degrading Methylotroph Methylorubrum populi PINKEL.</title>
        <authorList>
            <person name="Dawson S.C."/>
            <person name="Zhang X."/>
            <person name="Wright M.E."/>
            <person name="Sharma G."/>
            <person name="Langner J.T."/>
            <person name="Ditty J.L."/>
            <person name="Subuyuj G.A."/>
        </authorList>
    </citation>
    <scope>NUCLEOTIDE SEQUENCE [LARGE SCALE GENOMIC DNA]</scope>
    <source>
        <strain evidence="1 2">Pinkel</strain>
    </source>
</reference>
<dbReference type="Proteomes" id="UP000469949">
    <property type="component" value="Unassembled WGS sequence"/>
</dbReference>
<evidence type="ECO:0000313" key="1">
    <source>
        <dbReference type="EMBL" id="KAB7788009.1"/>
    </source>
</evidence>
<name>A0A833N4B2_9HYPH</name>
<dbReference type="EMBL" id="WEKV01000001">
    <property type="protein sequence ID" value="KAB7788009.1"/>
    <property type="molecule type" value="Genomic_DNA"/>
</dbReference>
<sequence length="151" mass="17002">MRGVPLTPAQIDDIRTRYAAGQSRAVIRRKTGFSLWAIEKFTHRMRKPHIVTNRVQERIIALAKQGLSARAVSKQVGFHDATVRLYGEGIFKQRRPAGRNVSRYSEIVEALETRATNETSNDVARRLGLKNGNTLRVMAHRGRALLAEARA</sequence>